<evidence type="ECO:0000313" key="1">
    <source>
        <dbReference type="EMBL" id="MFC4069987.1"/>
    </source>
</evidence>
<sequence length="160" mass="17486">MEILAGEGVALVKVGESRDVVESRVGPPVHPGRRSRAVYDTDPGLVITYQADETVELVEIGYGGEEVFFEGVQLTYRFIDDVVAELAARGHRAVPFDIGFSFEPGFAIFSMSSLSASELDPGAPVDDPRRVVEGVSVAPFEYFREPTEEEIEAYVRGLES</sequence>
<comment type="caution">
    <text evidence="1">The sequence shown here is derived from an EMBL/GenBank/DDBJ whole genome shotgun (WGS) entry which is preliminary data.</text>
</comment>
<proteinExistence type="predicted"/>
<reference evidence="2" key="1">
    <citation type="journal article" date="2019" name="Int. J. Syst. Evol. Microbiol.">
        <title>The Global Catalogue of Microorganisms (GCM) 10K type strain sequencing project: providing services to taxonomists for standard genome sequencing and annotation.</title>
        <authorList>
            <consortium name="The Broad Institute Genomics Platform"/>
            <consortium name="The Broad Institute Genome Sequencing Center for Infectious Disease"/>
            <person name="Wu L."/>
            <person name="Ma J."/>
        </authorList>
    </citation>
    <scope>NUCLEOTIDE SEQUENCE [LARGE SCALE GENOMIC DNA]</scope>
    <source>
        <strain evidence="2">TBRC 5832</strain>
    </source>
</reference>
<keyword evidence="2" id="KW-1185">Reference proteome</keyword>
<name>A0ABV8J4Q0_9ACTN</name>
<dbReference type="Proteomes" id="UP001595867">
    <property type="component" value="Unassembled WGS sequence"/>
</dbReference>
<accession>A0ABV8J4Q0</accession>
<dbReference type="RefSeq" id="WP_378070882.1">
    <property type="nucleotide sequence ID" value="NZ_JBHSBL010000024.1"/>
</dbReference>
<organism evidence="1 2">
    <name type="scientific">Actinoplanes subglobosus</name>
    <dbReference type="NCBI Taxonomy" id="1547892"/>
    <lineage>
        <taxon>Bacteria</taxon>
        <taxon>Bacillati</taxon>
        <taxon>Actinomycetota</taxon>
        <taxon>Actinomycetes</taxon>
        <taxon>Micromonosporales</taxon>
        <taxon>Micromonosporaceae</taxon>
        <taxon>Actinoplanes</taxon>
    </lineage>
</organism>
<protein>
    <submittedName>
        <fullName evidence="1">Uncharacterized protein</fullName>
    </submittedName>
</protein>
<gene>
    <name evidence="1" type="ORF">ACFO0C_34100</name>
</gene>
<dbReference type="EMBL" id="JBHSBL010000024">
    <property type="protein sequence ID" value="MFC4069987.1"/>
    <property type="molecule type" value="Genomic_DNA"/>
</dbReference>
<evidence type="ECO:0000313" key="2">
    <source>
        <dbReference type="Proteomes" id="UP001595867"/>
    </source>
</evidence>